<dbReference type="SUPFAM" id="SSF52768">
    <property type="entry name" value="Arginase/deacetylase"/>
    <property type="match status" value="1"/>
</dbReference>
<dbReference type="eggNOG" id="KOG1343">
    <property type="taxonomic scope" value="Eukaryota"/>
</dbReference>
<gene>
    <name evidence="3" type="ORF">DICPUDRAFT_149504</name>
</gene>
<feature type="region of interest" description="Disordered" evidence="1">
    <location>
        <begin position="282"/>
        <end position="303"/>
    </location>
</feature>
<feature type="compositionally biased region" description="Low complexity" evidence="1">
    <location>
        <begin position="1346"/>
        <end position="1377"/>
    </location>
</feature>
<evidence type="ECO:0000313" key="3">
    <source>
        <dbReference type="EMBL" id="EGC37874.1"/>
    </source>
</evidence>
<dbReference type="InterPro" id="IPR023696">
    <property type="entry name" value="Ureohydrolase_dom_sf"/>
</dbReference>
<sequence length="1453" mass="163836">MSSTDTAKNKIENEDEENVDNATNENTGKNEENENYEIETITTRNIDTNMDEEDEEDIDEDIEEENEEENENEEEEEEIEEPPQPQKNRGGKKQPNKKEKDQMEQSDEEEDGYTDSVEEEEEEEEANQREQNLQTTTRRRGRPSNQSKMKQLMGSNNNQSSESPLAYSPEGTNNRGGRRQSNAGSQISKNKRQRSDDEEKDSESSEEIESDEDESMDVQQMGSINKSETSDKPQRGRPKSVNNTGSRSEERKRIQLQQYIQAKGSGLLQTSDIQVVYEDFDDEEYDEDDDSKKKSKNKSKNKSQASQLDIRPCWFVGCVKADRSLKILRPCLIPTCKTHAIKSEIRISDALKRGDFVADESTGAKDKVCGICGDKKELQHCTNNNCSFGFCNECVGIAAMKHNNQVTGNKWGKEKERTRWVKEQFNPGLPSIGRKYRRALEEVQSNGVITPEKRQQQQQGYDPSISPNQQPNKRLRKKINNDITFDVSKKYKKKNQQEDDSAPPSPTTGKVVHEQGFPVGSHNPPSPNTLMGQQLQQLQQTHQQARLLKSNPQPESVLSPARQQETPVDNFIDQAFSAVKYFASLSPNAPDGIKEKVESFVENVMRVKTIRWSSNYDLVWRMIDDLATLVKKNLGSSQSIMEMYKEIRSLEEGELENMTNNSQNIPLDRAITMVFDNHETAGLIGKECCSARNSLIYSIEMALRSVADYQRDLELTIVEETVRSNKVTSEIEQIDEQIKTNLGEIHKFKFQEVELLDSLSKVRGAIAAHEAIRDTLQKKSNDLKVDMLLIKNNISNKEKETKSQQATLENEVYALKLIINMVESIYWIHDYFYETKVSECEKLINNKLQMLQNRLDLQIPRVQSLLYDREGNPIMDQPAQGIPKIEKFKTLAIYHKLCMKHKVPNFHLEKPDRIQVTVGCINEYADNPLVDILDNPPEVDMRYVMAVHDANYIKKLETSLPPENSEFETHLESDKSGAMVTVASHKDFEGDDDNIYDTFVSHLSMKAALRASGSVCAAVDAVSRAGYTRSFCAIRPPGHHAGRYGRTSDAPSQGYCLINNVAIGAKYASLTAGYSRIAVVDFDVHHGNGTQEILSGDDNFLFISIHVCDEKRYFYPGTGQDVGAEPDEVSGKYEGNILNIGLKRNTGSVTFLNHWVNKIIPRLEAYKPQLIFLSAGFDGHKDDPTNGLKLNEEDYFVITKMIKTVAFKYCKGRIVSVLEGGYGIEKNNSLQRCVNAHLKALIEDTEEEIHLANISYGHFNGEVSNSSIPKFNISNFISNPNKRGKKNNLNTINFINNNMNNINNTISSSINRQHNNNGNSQEPINNQTTTTTTTSSNPQISNDGENQNNSSSSSSPILISNNNTSTNNSNNTNNTQMPEEIIIQDDIVEIKNPKNNNNNNINNAQPSSPIGGVNRNLGNINMSGAQRGINNNINNINNNNNNNNTNNNNNVHG</sequence>
<feature type="compositionally biased region" description="Acidic residues" evidence="1">
    <location>
        <begin position="196"/>
        <end position="216"/>
    </location>
</feature>
<feature type="region of interest" description="Disordered" evidence="1">
    <location>
        <begin position="1"/>
        <end position="252"/>
    </location>
</feature>
<dbReference type="RefSeq" id="XP_003285624.1">
    <property type="nucleotide sequence ID" value="XM_003285576.1"/>
</dbReference>
<accession>F0ZDX0</accession>
<organism evidence="3 4">
    <name type="scientific">Dictyostelium purpureum</name>
    <name type="common">Slime mold</name>
    <dbReference type="NCBI Taxonomy" id="5786"/>
    <lineage>
        <taxon>Eukaryota</taxon>
        <taxon>Amoebozoa</taxon>
        <taxon>Evosea</taxon>
        <taxon>Eumycetozoa</taxon>
        <taxon>Dictyostelia</taxon>
        <taxon>Dictyosteliales</taxon>
        <taxon>Dictyosteliaceae</taxon>
        <taxon>Dictyostelium</taxon>
    </lineage>
</organism>
<dbReference type="EMBL" id="GL870989">
    <property type="protein sequence ID" value="EGC37874.1"/>
    <property type="molecule type" value="Genomic_DNA"/>
</dbReference>
<dbReference type="OMA" id="VESIYWI"/>
<dbReference type="GO" id="GO:0040029">
    <property type="term" value="P:epigenetic regulation of gene expression"/>
    <property type="evidence" value="ECO:0000318"/>
    <property type="project" value="GO_Central"/>
</dbReference>
<keyword evidence="4" id="KW-1185">Reference proteome</keyword>
<protein>
    <recommendedName>
        <fullName evidence="2">Histone deacetylase domain-containing protein</fullName>
    </recommendedName>
</protein>
<feature type="compositionally biased region" description="Polar residues" evidence="1">
    <location>
        <begin position="456"/>
        <end position="472"/>
    </location>
</feature>
<feature type="region of interest" description="Disordered" evidence="1">
    <location>
        <begin position="1305"/>
        <end position="1377"/>
    </location>
</feature>
<feature type="compositionally biased region" description="Polar residues" evidence="1">
    <location>
        <begin position="1335"/>
        <end position="1345"/>
    </location>
</feature>
<dbReference type="VEuPathDB" id="AmoebaDB:DICPUDRAFT_149504"/>
<dbReference type="Pfam" id="PF00850">
    <property type="entry name" value="Hist_deacetyl"/>
    <property type="match status" value="1"/>
</dbReference>
<evidence type="ECO:0000313" key="4">
    <source>
        <dbReference type="Proteomes" id="UP000001064"/>
    </source>
</evidence>
<feature type="compositionally biased region" description="Acidic residues" evidence="1">
    <location>
        <begin position="104"/>
        <end position="125"/>
    </location>
</feature>
<dbReference type="InterPro" id="IPR037138">
    <property type="entry name" value="His_deacetylse_dom_sf"/>
</dbReference>
<dbReference type="GeneID" id="10499040"/>
<dbReference type="Proteomes" id="UP000001064">
    <property type="component" value="Unassembled WGS sequence"/>
</dbReference>
<feature type="compositionally biased region" description="Polar residues" evidence="1">
    <location>
        <begin position="1312"/>
        <end position="1327"/>
    </location>
</feature>
<evidence type="ECO:0000256" key="1">
    <source>
        <dbReference type="SAM" id="MobiDB-lite"/>
    </source>
</evidence>
<dbReference type="PANTHER" id="PTHR10625">
    <property type="entry name" value="HISTONE DEACETYLASE HDAC1-RELATED"/>
    <property type="match status" value="1"/>
</dbReference>
<dbReference type="PANTHER" id="PTHR10625:SF40">
    <property type="entry name" value="TYPE-2 HISTONE DEACETYLASE 2"/>
    <property type="match status" value="1"/>
</dbReference>
<feature type="compositionally biased region" description="Acidic residues" evidence="1">
    <location>
        <begin position="49"/>
        <end position="81"/>
    </location>
</feature>
<feature type="region of interest" description="Disordered" evidence="1">
    <location>
        <begin position="445"/>
        <end position="566"/>
    </location>
</feature>
<feature type="compositionally biased region" description="Polar residues" evidence="1">
    <location>
        <begin position="550"/>
        <end position="566"/>
    </location>
</feature>
<feature type="compositionally biased region" description="Polar residues" evidence="1">
    <location>
        <begin position="143"/>
        <end position="163"/>
    </location>
</feature>
<feature type="compositionally biased region" description="Low complexity" evidence="1">
    <location>
        <begin position="530"/>
        <end position="548"/>
    </location>
</feature>
<dbReference type="PRINTS" id="PR01270">
    <property type="entry name" value="HDASUPER"/>
</dbReference>
<dbReference type="GO" id="GO:0000118">
    <property type="term" value="C:histone deacetylase complex"/>
    <property type="evidence" value="ECO:0000318"/>
    <property type="project" value="GO_Central"/>
</dbReference>
<dbReference type="OrthoDB" id="424012at2759"/>
<feature type="compositionally biased region" description="Polar residues" evidence="1">
    <location>
        <begin position="170"/>
        <end position="188"/>
    </location>
</feature>
<dbReference type="KEGG" id="dpp:DICPUDRAFT_149504"/>
<dbReference type="Gene3D" id="3.40.800.20">
    <property type="entry name" value="Histone deacetylase domain"/>
    <property type="match status" value="1"/>
</dbReference>
<dbReference type="InParanoid" id="F0ZDX0"/>
<evidence type="ECO:0000259" key="2">
    <source>
        <dbReference type="Pfam" id="PF00850"/>
    </source>
</evidence>
<dbReference type="GO" id="GO:0004407">
    <property type="term" value="F:histone deacetylase activity"/>
    <property type="evidence" value="ECO:0000318"/>
    <property type="project" value="GO_Central"/>
</dbReference>
<dbReference type="GO" id="GO:0005737">
    <property type="term" value="C:cytoplasm"/>
    <property type="evidence" value="ECO:0000318"/>
    <property type="project" value="GO_Central"/>
</dbReference>
<feature type="domain" description="Histone deacetylase" evidence="2">
    <location>
        <begin position="907"/>
        <end position="1241"/>
    </location>
</feature>
<reference evidence="4" key="1">
    <citation type="journal article" date="2011" name="Genome Biol.">
        <title>Comparative genomics of the social amoebae Dictyostelium discoideum and Dictyostelium purpureum.</title>
        <authorList>
            <consortium name="US DOE Joint Genome Institute (JGI-PGF)"/>
            <person name="Sucgang R."/>
            <person name="Kuo A."/>
            <person name="Tian X."/>
            <person name="Salerno W."/>
            <person name="Parikh A."/>
            <person name="Feasley C.L."/>
            <person name="Dalin E."/>
            <person name="Tu H."/>
            <person name="Huang E."/>
            <person name="Barry K."/>
            <person name="Lindquist E."/>
            <person name="Shapiro H."/>
            <person name="Bruce D."/>
            <person name="Schmutz J."/>
            <person name="Salamov A."/>
            <person name="Fey P."/>
            <person name="Gaudet P."/>
            <person name="Anjard C."/>
            <person name="Babu M.M."/>
            <person name="Basu S."/>
            <person name="Bushmanova Y."/>
            <person name="van der Wel H."/>
            <person name="Katoh-Kurasawa M."/>
            <person name="Dinh C."/>
            <person name="Coutinho P.M."/>
            <person name="Saito T."/>
            <person name="Elias M."/>
            <person name="Schaap P."/>
            <person name="Kay R.R."/>
            <person name="Henrissat B."/>
            <person name="Eichinger L."/>
            <person name="Rivero F."/>
            <person name="Putnam N.H."/>
            <person name="West C.M."/>
            <person name="Loomis W.F."/>
            <person name="Chisholm R.L."/>
            <person name="Shaulsky G."/>
            <person name="Strassmann J.E."/>
            <person name="Queller D.C."/>
            <person name="Kuspa A."/>
            <person name="Grigoriev I.V."/>
        </authorList>
    </citation>
    <scope>NUCLEOTIDE SEQUENCE [LARGE SCALE GENOMIC DNA]</scope>
    <source>
        <strain evidence="4">QSDP1</strain>
    </source>
</reference>
<feature type="compositionally biased region" description="Polar residues" evidence="1">
    <location>
        <begin position="218"/>
        <end position="227"/>
    </location>
</feature>
<dbReference type="FunCoup" id="F0ZDX0">
    <property type="interactions" value="476"/>
</dbReference>
<proteinExistence type="predicted"/>
<dbReference type="STRING" id="5786.F0ZDX0"/>
<dbReference type="CDD" id="cd11599">
    <property type="entry name" value="HDAC_classII_2"/>
    <property type="match status" value="1"/>
</dbReference>
<dbReference type="InterPro" id="IPR000286">
    <property type="entry name" value="HDACs"/>
</dbReference>
<dbReference type="InterPro" id="IPR023801">
    <property type="entry name" value="His_deacetylse_dom"/>
</dbReference>
<name>F0ZDX0_DICPU</name>